<proteinExistence type="predicted"/>
<accession>A0A1H3HGB2</accession>
<dbReference type="EMBL" id="FNOW01000033">
    <property type="protein sequence ID" value="SDY14360.1"/>
    <property type="molecule type" value="Genomic_DNA"/>
</dbReference>
<organism evidence="1 2">
    <name type="scientific">Allochromatium warmingii</name>
    <name type="common">Chromatium warmingii</name>
    <dbReference type="NCBI Taxonomy" id="61595"/>
    <lineage>
        <taxon>Bacteria</taxon>
        <taxon>Pseudomonadati</taxon>
        <taxon>Pseudomonadota</taxon>
        <taxon>Gammaproteobacteria</taxon>
        <taxon>Chromatiales</taxon>
        <taxon>Chromatiaceae</taxon>
        <taxon>Allochromatium</taxon>
    </lineage>
</organism>
<dbReference type="Proteomes" id="UP000198672">
    <property type="component" value="Unassembled WGS sequence"/>
</dbReference>
<dbReference type="AlphaFoldDB" id="A0A1H3HGB2"/>
<evidence type="ECO:0000313" key="2">
    <source>
        <dbReference type="Proteomes" id="UP000198672"/>
    </source>
</evidence>
<reference evidence="2" key="1">
    <citation type="submission" date="2016-10" db="EMBL/GenBank/DDBJ databases">
        <authorList>
            <person name="Varghese N."/>
            <person name="Submissions S."/>
        </authorList>
    </citation>
    <scope>NUCLEOTIDE SEQUENCE [LARGE SCALE GENOMIC DNA]</scope>
    <source>
        <strain evidence="2">DSM 173</strain>
    </source>
</reference>
<evidence type="ECO:0000313" key="1">
    <source>
        <dbReference type="EMBL" id="SDY14360.1"/>
    </source>
</evidence>
<name>A0A1H3HGB2_ALLWA</name>
<gene>
    <name evidence="1" type="ORF">SAMN05421644_1335</name>
</gene>
<protein>
    <submittedName>
        <fullName evidence="1">Uncharacterized protein</fullName>
    </submittedName>
</protein>
<sequence>MQTANVSSVSPMGAKKSELLLDSVYNQTGQSNGSGSV</sequence>
<keyword evidence="2" id="KW-1185">Reference proteome</keyword>